<dbReference type="HAMAP" id="MF_00003">
    <property type="entry name" value="RbfA"/>
    <property type="match status" value="1"/>
</dbReference>
<dbReference type="InterPro" id="IPR000238">
    <property type="entry name" value="RbfA"/>
</dbReference>
<dbReference type="PANTHER" id="PTHR33515:SF1">
    <property type="entry name" value="RIBOSOME-BINDING FACTOR A, CHLOROPLASTIC-RELATED"/>
    <property type="match status" value="1"/>
</dbReference>
<accession>A0A2J8B266</accession>
<evidence type="ECO:0000256" key="1">
    <source>
        <dbReference type="ARBA" id="ARBA00022517"/>
    </source>
</evidence>
<protein>
    <recommendedName>
        <fullName evidence="2">Ribosome-binding factor A</fullName>
    </recommendedName>
</protein>
<comment type="subunit">
    <text evidence="2">Monomer. Binds 30S ribosomal subunits, but not 50S ribosomal subunits or 70S ribosomes.</text>
</comment>
<dbReference type="GO" id="GO:0043024">
    <property type="term" value="F:ribosomal small subunit binding"/>
    <property type="evidence" value="ECO:0007669"/>
    <property type="project" value="TreeGrafter"/>
</dbReference>
<sequence length="137" mass="15126">MSALRAERVGDQIKRELSKILQRGLKDQRVLPFTAVTAVDVTNDLSHATCYISVLGDALAQKNCLLGLQSASGYLRRQIAGLIRLRIVPELHFKPDNSVQEGLRMDKLIDATLAADAKVRAQAATVADKDEEREQDE</sequence>
<reference evidence="4" key="1">
    <citation type="submission" date="2017-04" db="EMBL/GenBank/DDBJ databases">
        <authorList>
            <person name="Bumgarner R.E."/>
            <person name="Fredricks D.N."/>
            <person name="Srinivasan S."/>
        </authorList>
    </citation>
    <scope>NUCLEOTIDE SEQUENCE [LARGE SCALE GENOMIC DNA]</scope>
    <source>
        <strain evidence="4">KA00405</strain>
    </source>
</reference>
<dbReference type="GO" id="GO:0005829">
    <property type="term" value="C:cytosol"/>
    <property type="evidence" value="ECO:0007669"/>
    <property type="project" value="TreeGrafter"/>
</dbReference>
<proteinExistence type="inferred from homology"/>
<keyword evidence="2" id="KW-0963">Cytoplasm</keyword>
<dbReference type="InterPro" id="IPR015946">
    <property type="entry name" value="KH_dom-like_a/b"/>
</dbReference>
<dbReference type="GO" id="GO:0030490">
    <property type="term" value="P:maturation of SSU-rRNA"/>
    <property type="evidence" value="ECO:0007669"/>
    <property type="project" value="UniProtKB-UniRule"/>
</dbReference>
<dbReference type="InterPro" id="IPR020053">
    <property type="entry name" value="Ribosome-bd_factorA_CS"/>
</dbReference>
<keyword evidence="1 2" id="KW-0690">Ribosome biogenesis</keyword>
<comment type="caution">
    <text evidence="3">The sequence shown here is derived from an EMBL/GenBank/DDBJ whole genome shotgun (WGS) entry which is preliminary data.</text>
</comment>
<comment type="subcellular location">
    <subcellularLocation>
        <location evidence="2">Cytoplasm</location>
    </subcellularLocation>
</comment>
<dbReference type="AlphaFoldDB" id="A0A2J8B266"/>
<dbReference type="RefSeq" id="WP_012994029.1">
    <property type="nucleotide sequence ID" value="NZ_NBZD01000002.1"/>
</dbReference>
<dbReference type="Gene3D" id="3.30.300.20">
    <property type="match status" value="1"/>
</dbReference>
<evidence type="ECO:0000313" key="3">
    <source>
        <dbReference type="EMBL" id="PNH18877.1"/>
    </source>
</evidence>
<comment type="function">
    <text evidence="2">One of several proteins that assist in the late maturation steps of the functional core of the 30S ribosomal subunit. Associates with free 30S ribosomal subunits (but not with 30S subunits that are part of 70S ribosomes or polysomes). Required for efficient processing of 16S rRNA. May interact with the 5'-terminal helix region of 16S rRNA.</text>
</comment>
<dbReference type="PROSITE" id="PS01319">
    <property type="entry name" value="RBFA"/>
    <property type="match status" value="1"/>
</dbReference>
<gene>
    <name evidence="2" type="primary">rbfA</name>
    <name evidence="3" type="ORF">B7R76_04810</name>
</gene>
<dbReference type="InterPro" id="IPR023799">
    <property type="entry name" value="RbfA_dom_sf"/>
</dbReference>
<evidence type="ECO:0000313" key="4">
    <source>
        <dbReference type="Proteomes" id="UP000236394"/>
    </source>
</evidence>
<dbReference type="Pfam" id="PF02033">
    <property type="entry name" value="RBFA"/>
    <property type="match status" value="1"/>
</dbReference>
<dbReference type="SUPFAM" id="SSF89919">
    <property type="entry name" value="Ribosome-binding factor A, RbfA"/>
    <property type="match status" value="1"/>
</dbReference>
<dbReference type="OMA" id="QHAKIFV"/>
<dbReference type="NCBIfam" id="TIGR00082">
    <property type="entry name" value="rbfA"/>
    <property type="match status" value="1"/>
</dbReference>
<evidence type="ECO:0000256" key="2">
    <source>
        <dbReference type="HAMAP-Rule" id="MF_00003"/>
    </source>
</evidence>
<comment type="similarity">
    <text evidence="2">Belongs to the RbfA family.</text>
</comment>
<dbReference type="PANTHER" id="PTHR33515">
    <property type="entry name" value="RIBOSOME-BINDING FACTOR A, CHLOROPLASTIC-RELATED"/>
    <property type="match status" value="1"/>
</dbReference>
<dbReference type="Proteomes" id="UP000236394">
    <property type="component" value="Unassembled WGS sequence"/>
</dbReference>
<organism evidence="3 4">
    <name type="scientific">Mageeibacillus indolicus</name>
    <dbReference type="NCBI Taxonomy" id="884684"/>
    <lineage>
        <taxon>Bacteria</taxon>
        <taxon>Bacillati</taxon>
        <taxon>Bacillota</taxon>
        <taxon>Clostridia</taxon>
        <taxon>Eubacteriales</taxon>
        <taxon>Oscillospiraceae</taxon>
        <taxon>Mageeibacillus</taxon>
    </lineage>
</organism>
<name>A0A2J8B266_9FIRM</name>
<dbReference type="EMBL" id="NBZD01000002">
    <property type="protein sequence ID" value="PNH18877.1"/>
    <property type="molecule type" value="Genomic_DNA"/>
</dbReference>